<organism evidence="3 4">
    <name type="scientific">Candidatus Magnetobacterium casense</name>
    <dbReference type="NCBI Taxonomy" id="1455061"/>
    <lineage>
        <taxon>Bacteria</taxon>
        <taxon>Pseudomonadati</taxon>
        <taxon>Nitrospirota</taxon>
        <taxon>Thermodesulfovibrionia</taxon>
        <taxon>Thermodesulfovibrionales</taxon>
        <taxon>Candidatus Magnetobacteriaceae</taxon>
        <taxon>Candidatus Magnetobacterium</taxon>
    </lineage>
</organism>
<evidence type="ECO:0000313" key="3">
    <source>
        <dbReference type="EMBL" id="MBV6342133.1"/>
    </source>
</evidence>
<dbReference type="Pfam" id="PF01078">
    <property type="entry name" value="Mg_chelatase"/>
    <property type="match status" value="1"/>
</dbReference>
<feature type="domain" description="Mg chelatase-related protein C-terminal" evidence="2">
    <location>
        <begin position="161"/>
        <end position="256"/>
    </location>
</feature>
<keyword evidence="4" id="KW-1185">Reference proteome</keyword>
<dbReference type="PANTHER" id="PTHR32039">
    <property type="entry name" value="MAGNESIUM-CHELATASE SUBUNIT CHLI"/>
    <property type="match status" value="1"/>
</dbReference>
<evidence type="ECO:0000259" key="1">
    <source>
        <dbReference type="Pfam" id="PF01078"/>
    </source>
</evidence>
<dbReference type="GO" id="GO:0005524">
    <property type="term" value="F:ATP binding"/>
    <property type="evidence" value="ECO:0007669"/>
    <property type="project" value="UniProtKB-KW"/>
</dbReference>
<dbReference type="RefSeq" id="WP_218252755.1">
    <property type="nucleotide sequence ID" value="NZ_JABXWD010000200.1"/>
</dbReference>
<dbReference type="InterPro" id="IPR045006">
    <property type="entry name" value="CHLI-like"/>
</dbReference>
<dbReference type="Proteomes" id="UP001196980">
    <property type="component" value="Unassembled WGS sequence"/>
</dbReference>
<accession>A0ABS6RZU5</accession>
<keyword evidence="3" id="KW-0547">Nucleotide-binding</keyword>
<name>A0ABS6RZU5_9BACT</name>
<evidence type="ECO:0000313" key="4">
    <source>
        <dbReference type="Proteomes" id="UP001196980"/>
    </source>
</evidence>
<keyword evidence="3" id="KW-0067">ATP-binding</keyword>
<reference evidence="3 4" key="1">
    <citation type="journal article" date="2020" name="J Geophys Res Biogeosci">
        <title>Magnetotaxis as an Adaptation to Enable Bacterial Shuttling of Microbial Sulfur and Sulfur Cycling Across Aquatic Oxic#Anoxic Interfaces.</title>
        <authorList>
            <person name="Li J."/>
            <person name="Liu P."/>
            <person name="Wang J."/>
            <person name="Roberts A.P."/>
            <person name="Pan Y."/>
        </authorList>
    </citation>
    <scope>NUCLEOTIDE SEQUENCE [LARGE SCALE GENOMIC DNA]</scope>
    <source>
        <strain evidence="3 4">MYR-1_YQ</strain>
    </source>
</reference>
<dbReference type="EMBL" id="JABXWD010000200">
    <property type="protein sequence ID" value="MBV6342133.1"/>
    <property type="molecule type" value="Genomic_DNA"/>
</dbReference>
<dbReference type="InterPro" id="IPR000523">
    <property type="entry name" value="Mg_chelatse_chII-like_cat_dom"/>
</dbReference>
<dbReference type="InterPro" id="IPR025158">
    <property type="entry name" value="Mg_chelat-rel_C"/>
</dbReference>
<comment type="caution">
    <text evidence="3">The sequence shown here is derived from an EMBL/GenBank/DDBJ whole genome shotgun (WGS) entry which is preliminary data.</text>
</comment>
<sequence length="263" mass="29504">MSNQEIHSVSGYLRSDVPIIARRPFRCPHHTISDVALIGGGQSPRPGEVSLSHNGVLFLDELPEFKRNVLEVLRQPIENAEVTIARSAATISYPASFMLVAAMNPCPCGYLNDTRRQCTCSTAAVHRYRAKISGPLLDRIDIHIDVPALPPHELSSVKGAETSAEIRKRVIAARKMQIERFRKDHIYTNSQMKPRHIKKYCTLDTDSQNLINAAMEHLGLSARAYTRILKVSRTIADLHGSDQIQPHHLSEAIQYRSLDRETI</sequence>
<dbReference type="Pfam" id="PF13335">
    <property type="entry name" value="Mg_chelatase_C"/>
    <property type="match status" value="1"/>
</dbReference>
<proteinExistence type="predicted"/>
<dbReference type="PANTHER" id="PTHR32039:SF7">
    <property type="entry name" value="COMPETENCE PROTEIN COMM"/>
    <property type="match status" value="1"/>
</dbReference>
<gene>
    <name evidence="3" type="ORF">HWQ67_11100</name>
</gene>
<evidence type="ECO:0000259" key="2">
    <source>
        <dbReference type="Pfam" id="PF13335"/>
    </source>
</evidence>
<feature type="domain" description="Magnesium chelatase ChlI-like catalytic" evidence="1">
    <location>
        <begin position="3"/>
        <end position="152"/>
    </location>
</feature>
<protein>
    <submittedName>
        <fullName evidence="3">ATP-binding protein</fullName>
    </submittedName>
</protein>